<evidence type="ECO:0000256" key="1">
    <source>
        <dbReference type="ARBA" id="ARBA00023015"/>
    </source>
</evidence>
<name>A0A4Z1DZ67_9MICO</name>
<evidence type="ECO:0000256" key="2">
    <source>
        <dbReference type="ARBA" id="ARBA00023125"/>
    </source>
</evidence>
<dbReference type="SUPFAM" id="SSF48498">
    <property type="entry name" value="Tetracyclin repressor-like, C-terminal domain"/>
    <property type="match status" value="1"/>
</dbReference>
<keyword evidence="8" id="KW-1185">Reference proteome</keyword>
<dbReference type="AlphaFoldDB" id="A0A4Z1DZ67"/>
<evidence type="ECO:0000313" key="8">
    <source>
        <dbReference type="Proteomes" id="UP000297318"/>
    </source>
</evidence>
<accession>A0A4Z1DZ67</accession>
<evidence type="ECO:0000313" key="7">
    <source>
        <dbReference type="EMBL" id="TGO04985.1"/>
    </source>
</evidence>
<dbReference type="InterPro" id="IPR001647">
    <property type="entry name" value="HTH_TetR"/>
</dbReference>
<dbReference type="InterPro" id="IPR036271">
    <property type="entry name" value="Tet_transcr_reg_TetR-rel_C_sf"/>
</dbReference>
<feature type="domain" description="HTH tetR-type" evidence="6">
    <location>
        <begin position="14"/>
        <end position="72"/>
    </location>
</feature>
<dbReference type="PANTHER" id="PTHR30055">
    <property type="entry name" value="HTH-TYPE TRANSCRIPTIONAL REGULATOR RUTR"/>
    <property type="match status" value="1"/>
</dbReference>
<dbReference type="Proteomes" id="UP000297318">
    <property type="component" value="Unassembled WGS sequence"/>
</dbReference>
<evidence type="ECO:0000256" key="5">
    <source>
        <dbReference type="SAM" id="MobiDB-lite"/>
    </source>
</evidence>
<organism evidence="7 8">
    <name type="scientific">Serinibacter arcticus</name>
    <dbReference type="NCBI Taxonomy" id="1655435"/>
    <lineage>
        <taxon>Bacteria</taxon>
        <taxon>Bacillati</taxon>
        <taxon>Actinomycetota</taxon>
        <taxon>Actinomycetes</taxon>
        <taxon>Micrococcales</taxon>
        <taxon>Beutenbergiaceae</taxon>
        <taxon>Serinibacter</taxon>
    </lineage>
</organism>
<dbReference type="Pfam" id="PF21597">
    <property type="entry name" value="TetR_C_43"/>
    <property type="match status" value="1"/>
</dbReference>
<dbReference type="Pfam" id="PF00440">
    <property type="entry name" value="TetR_N"/>
    <property type="match status" value="1"/>
</dbReference>
<dbReference type="InterPro" id="IPR049445">
    <property type="entry name" value="TetR_SbtR-like_C"/>
</dbReference>
<evidence type="ECO:0000256" key="3">
    <source>
        <dbReference type="ARBA" id="ARBA00023163"/>
    </source>
</evidence>
<sequence length="211" mass="22675">MQEKSPRGRHREAAENDIRILEAARAVFTDDPDAPISAVGARAGVGKSALYRRYASKEVLLQAVGEEVTETYVSRIERSHLDLDDGVAPRIVLAGFLADAASTGTHTMALAISGRFDPSPRDRRRSAEGWEAGERLVSRLQDAGALRAEVDWLDLNKLLETIGGLRAPDGERAHQLRRRYAALITAGLAPASEPLPGTPAGPADFGRTTSA</sequence>
<dbReference type="GO" id="GO:0000976">
    <property type="term" value="F:transcription cis-regulatory region binding"/>
    <property type="evidence" value="ECO:0007669"/>
    <property type="project" value="TreeGrafter"/>
</dbReference>
<dbReference type="InterPro" id="IPR050109">
    <property type="entry name" value="HTH-type_TetR-like_transc_reg"/>
</dbReference>
<evidence type="ECO:0000259" key="6">
    <source>
        <dbReference type="PROSITE" id="PS50977"/>
    </source>
</evidence>
<dbReference type="EMBL" id="RHPJ01000002">
    <property type="protein sequence ID" value="TGO04985.1"/>
    <property type="molecule type" value="Genomic_DNA"/>
</dbReference>
<proteinExistence type="predicted"/>
<keyword evidence="3" id="KW-0804">Transcription</keyword>
<keyword evidence="2 4" id="KW-0238">DNA-binding</keyword>
<evidence type="ECO:0000256" key="4">
    <source>
        <dbReference type="PROSITE-ProRule" id="PRU00335"/>
    </source>
</evidence>
<dbReference type="RefSeq" id="WP_158292570.1">
    <property type="nucleotide sequence ID" value="NZ_RHPJ01000002.1"/>
</dbReference>
<reference evidence="7 8" key="1">
    <citation type="submission" date="2018-11" db="EMBL/GenBank/DDBJ databases">
        <title>Complete genome sequencing of the Actinobacteria Serinibacter sp. K3-2.</title>
        <authorList>
            <person name="Rakitin A.L."/>
            <person name="Beletsky A.V."/>
            <person name="Mardanov A.V."/>
            <person name="Ravin N.V."/>
            <person name="Gromova A.S."/>
            <person name="Filippova S.N."/>
            <person name="Gal'Chenko V.F."/>
        </authorList>
    </citation>
    <scope>NUCLEOTIDE SEQUENCE [LARGE SCALE GENOMIC DNA]</scope>
    <source>
        <strain evidence="7 8">K3-2</strain>
    </source>
</reference>
<dbReference type="OrthoDB" id="3192968at2"/>
<dbReference type="PANTHER" id="PTHR30055:SF234">
    <property type="entry name" value="HTH-TYPE TRANSCRIPTIONAL REGULATOR BETI"/>
    <property type="match status" value="1"/>
</dbReference>
<feature type="DNA-binding region" description="H-T-H motif" evidence="4">
    <location>
        <begin position="35"/>
        <end position="54"/>
    </location>
</feature>
<feature type="region of interest" description="Disordered" evidence="5">
    <location>
        <begin position="191"/>
        <end position="211"/>
    </location>
</feature>
<dbReference type="SUPFAM" id="SSF46689">
    <property type="entry name" value="Homeodomain-like"/>
    <property type="match status" value="1"/>
</dbReference>
<dbReference type="GO" id="GO:0003700">
    <property type="term" value="F:DNA-binding transcription factor activity"/>
    <property type="evidence" value="ECO:0007669"/>
    <property type="project" value="TreeGrafter"/>
</dbReference>
<gene>
    <name evidence="7" type="ORF">SERN_0989</name>
</gene>
<dbReference type="InterPro" id="IPR009057">
    <property type="entry name" value="Homeodomain-like_sf"/>
</dbReference>
<dbReference type="Gene3D" id="1.10.357.10">
    <property type="entry name" value="Tetracycline Repressor, domain 2"/>
    <property type="match status" value="1"/>
</dbReference>
<comment type="caution">
    <text evidence="7">The sequence shown here is derived from an EMBL/GenBank/DDBJ whole genome shotgun (WGS) entry which is preliminary data.</text>
</comment>
<dbReference type="PROSITE" id="PS50977">
    <property type="entry name" value="HTH_TETR_2"/>
    <property type="match status" value="1"/>
</dbReference>
<protein>
    <submittedName>
        <fullName evidence="7">Transcriptional regulator, TetR family</fullName>
    </submittedName>
</protein>
<keyword evidence="1" id="KW-0805">Transcription regulation</keyword>